<comment type="caution">
    <text evidence="9">The sequence shown here is derived from an EMBL/GenBank/DDBJ whole genome shotgun (WGS) entry which is preliminary data.</text>
</comment>
<dbReference type="AlphaFoldDB" id="A0A917HQQ9"/>
<keyword evidence="10" id="KW-1185">Reference proteome</keyword>
<dbReference type="EMBL" id="BMGT01000003">
    <property type="protein sequence ID" value="GGG86015.1"/>
    <property type="molecule type" value="Genomic_DNA"/>
</dbReference>
<dbReference type="PANTHER" id="PTHR32309">
    <property type="entry name" value="TYROSINE-PROTEIN KINASE"/>
    <property type="match status" value="1"/>
</dbReference>
<dbReference type="PANTHER" id="PTHR32309:SF13">
    <property type="entry name" value="FERRIC ENTEROBACTIN TRANSPORT PROTEIN FEPE"/>
    <property type="match status" value="1"/>
</dbReference>
<gene>
    <name evidence="9" type="ORF">GCM10011585_32410</name>
</gene>
<evidence type="ECO:0000259" key="8">
    <source>
        <dbReference type="Pfam" id="PF02706"/>
    </source>
</evidence>
<protein>
    <submittedName>
        <fullName evidence="9">LPS biosynthesis protein</fullName>
    </submittedName>
</protein>
<comment type="subcellular location">
    <subcellularLocation>
        <location evidence="1">Cell membrane</location>
        <topology evidence="1">Multi-pass membrane protein</topology>
    </subcellularLocation>
</comment>
<evidence type="ECO:0000256" key="2">
    <source>
        <dbReference type="ARBA" id="ARBA00022475"/>
    </source>
</evidence>
<evidence type="ECO:0000256" key="7">
    <source>
        <dbReference type="SAM" id="Phobius"/>
    </source>
</evidence>
<evidence type="ECO:0000256" key="4">
    <source>
        <dbReference type="ARBA" id="ARBA00022989"/>
    </source>
</evidence>
<feature type="transmembrane region" description="Helical" evidence="7">
    <location>
        <begin position="38"/>
        <end position="56"/>
    </location>
</feature>
<accession>A0A917HQQ9</accession>
<reference evidence="9" key="1">
    <citation type="journal article" date="2014" name="Int. J. Syst. Evol. Microbiol.">
        <title>Complete genome sequence of Corynebacterium casei LMG S-19264T (=DSM 44701T), isolated from a smear-ripened cheese.</title>
        <authorList>
            <consortium name="US DOE Joint Genome Institute (JGI-PGF)"/>
            <person name="Walter F."/>
            <person name="Albersmeier A."/>
            <person name="Kalinowski J."/>
            <person name="Ruckert C."/>
        </authorList>
    </citation>
    <scope>NUCLEOTIDE SEQUENCE</scope>
    <source>
        <strain evidence="9">CGMCC 1.12997</strain>
    </source>
</reference>
<dbReference type="Proteomes" id="UP000647241">
    <property type="component" value="Unassembled WGS sequence"/>
</dbReference>
<keyword evidence="2" id="KW-1003">Cell membrane</keyword>
<proteinExistence type="predicted"/>
<dbReference type="InterPro" id="IPR003856">
    <property type="entry name" value="LPS_length_determ_N"/>
</dbReference>
<dbReference type="Pfam" id="PF02706">
    <property type="entry name" value="Wzz"/>
    <property type="match status" value="1"/>
</dbReference>
<keyword evidence="5 7" id="KW-0472">Membrane</keyword>
<dbReference type="InterPro" id="IPR050445">
    <property type="entry name" value="Bact_polysacc_biosynth/exp"/>
</dbReference>
<feature type="coiled-coil region" evidence="6">
    <location>
        <begin position="198"/>
        <end position="225"/>
    </location>
</feature>
<evidence type="ECO:0000313" key="9">
    <source>
        <dbReference type="EMBL" id="GGG86015.1"/>
    </source>
</evidence>
<feature type="transmembrane region" description="Helical" evidence="7">
    <location>
        <begin position="382"/>
        <end position="402"/>
    </location>
</feature>
<dbReference type="GO" id="GO:0005886">
    <property type="term" value="C:plasma membrane"/>
    <property type="evidence" value="ECO:0007669"/>
    <property type="project" value="UniProtKB-SubCell"/>
</dbReference>
<keyword evidence="4 7" id="KW-1133">Transmembrane helix</keyword>
<feature type="transmembrane region" description="Helical" evidence="7">
    <location>
        <begin position="76"/>
        <end position="100"/>
    </location>
</feature>
<evidence type="ECO:0000256" key="6">
    <source>
        <dbReference type="SAM" id="Coils"/>
    </source>
</evidence>
<keyword evidence="3 7" id="KW-0812">Transmembrane</keyword>
<evidence type="ECO:0000256" key="1">
    <source>
        <dbReference type="ARBA" id="ARBA00004651"/>
    </source>
</evidence>
<evidence type="ECO:0000313" key="10">
    <source>
        <dbReference type="Proteomes" id="UP000647241"/>
    </source>
</evidence>
<evidence type="ECO:0000256" key="5">
    <source>
        <dbReference type="ARBA" id="ARBA00023136"/>
    </source>
</evidence>
<dbReference type="GO" id="GO:0004713">
    <property type="term" value="F:protein tyrosine kinase activity"/>
    <property type="evidence" value="ECO:0007669"/>
    <property type="project" value="TreeGrafter"/>
</dbReference>
<reference evidence="9" key="2">
    <citation type="submission" date="2020-09" db="EMBL/GenBank/DDBJ databases">
        <authorList>
            <person name="Sun Q."/>
            <person name="Zhou Y."/>
        </authorList>
    </citation>
    <scope>NUCLEOTIDE SEQUENCE</scope>
    <source>
        <strain evidence="9">CGMCC 1.12997</strain>
    </source>
</reference>
<name>A0A917HQQ9_9BACT</name>
<organism evidence="9 10">
    <name type="scientific">Edaphobacter dinghuensis</name>
    <dbReference type="NCBI Taxonomy" id="1560005"/>
    <lineage>
        <taxon>Bacteria</taxon>
        <taxon>Pseudomonadati</taxon>
        <taxon>Acidobacteriota</taxon>
        <taxon>Terriglobia</taxon>
        <taxon>Terriglobales</taxon>
        <taxon>Acidobacteriaceae</taxon>
        <taxon>Edaphobacter</taxon>
    </lineage>
</organism>
<feature type="domain" description="Polysaccharide chain length determinant N-terminal" evidence="8">
    <location>
        <begin position="30"/>
        <end position="124"/>
    </location>
</feature>
<keyword evidence="6" id="KW-0175">Coiled coil</keyword>
<evidence type="ECO:0000256" key="3">
    <source>
        <dbReference type="ARBA" id="ARBA00022692"/>
    </source>
</evidence>
<sequence length="440" mass="49095">MIPNSVLPIPELDETMQIGHEPIWAIRAMLLWKHRRKLAHVTAISLLVSLAVSFSIPKQYKSTTSIMPPDQQGSSAMLLAALAGHSGGLGALGSLASGLFGAHSSTALFINLLQSGTVSDHLIDRFNLQHVYHKHYRIDTAKHLARCTKITEDKKSGVITIAVEDINRVRARDLAQAYLDELNNLVTKTNTSAAHQERIFVERRLHEVQTNLEDAEMQLSQFSTKSNAIDIKEQTRAMVDAGARVQAELLVEQSGLQSLRQIYGDSNIRVREAEARIASLQGELTKMTGSSAPLTAEAIHDDNTNSIGSNDKGELYPPLRQLPRLAVSYTDLYRRVKVQESVFELLTQQYEMARIEEAKDVPVVSVIDPPGIPEKKSFPPHLLITLLLTFLSFTVASALILMRDNWEKVDPADPRKMLAVEVLPVLRRRIRLLRLKRGFE</sequence>